<dbReference type="Gene3D" id="3.90.1750.20">
    <property type="entry name" value="Putative Large Serine Recombinase, Chain B, Domain 2"/>
    <property type="match status" value="1"/>
</dbReference>
<dbReference type="InterPro" id="IPR036162">
    <property type="entry name" value="Resolvase-like_N_sf"/>
</dbReference>
<evidence type="ECO:0000313" key="3">
    <source>
        <dbReference type="EMBL" id="OGD87716.1"/>
    </source>
</evidence>
<dbReference type="InterPro" id="IPR050639">
    <property type="entry name" value="SSR_resolvase"/>
</dbReference>
<dbReference type="SMART" id="SM00857">
    <property type="entry name" value="Resolvase"/>
    <property type="match status" value="1"/>
</dbReference>
<comment type="caution">
    <text evidence="3">The sequence shown here is derived from an EMBL/GenBank/DDBJ whole genome shotgun (WGS) entry which is preliminary data.</text>
</comment>
<dbReference type="AlphaFoldDB" id="A0A1F5G763"/>
<sequence>MSIDSQIKEMQTVAQRENLLIKEIREESHSAKQSSQRPVFNQLIIDIEQDEFSGILTWAPDRLSRNAGDLGKLVDLMDQEKLAQIKTYSQTFSNNPNEKFLLMILCSQAKLENDNRGINVKRGLRAKCEMGWRPGVAPIGYKNVMANNRISQVVIDEERAPAIKQMFERVAEKGHSGRTIRMWLDRIKFRTRHDKPLALSRIYATLNNPFYYGYFEFNGQLYKGNHPALITKTVFDQVQKQLTVPPKTWHKKIFPFKTLCICGSCKGGVTAEEKFRKLKYGGFTKHTYYHCARSVDYECNEPYITEEDLIRQLIGHIENININEKLITSRIKLEIERFHNLRSHVLHKEYLEGNLNQFDYPENDPVNEEMAKTYLRHLLKVGTSEERQLILSTIRTRFVLTQGELLIQ</sequence>
<evidence type="ECO:0000313" key="4">
    <source>
        <dbReference type="Proteomes" id="UP000177369"/>
    </source>
</evidence>
<evidence type="ECO:0000259" key="2">
    <source>
        <dbReference type="PROSITE" id="PS51737"/>
    </source>
</evidence>
<dbReference type="CDD" id="cd00338">
    <property type="entry name" value="Ser_Recombinase"/>
    <property type="match status" value="1"/>
</dbReference>
<dbReference type="Pfam" id="PF07508">
    <property type="entry name" value="Recombinase"/>
    <property type="match status" value="1"/>
</dbReference>
<organism evidence="3 4">
    <name type="scientific">Candidatus Curtissbacteria bacterium RIFCSPHIGHO2_02_FULL_40_16b</name>
    <dbReference type="NCBI Taxonomy" id="1797714"/>
    <lineage>
        <taxon>Bacteria</taxon>
        <taxon>Candidatus Curtissiibacteriota</taxon>
    </lineage>
</organism>
<dbReference type="EMBL" id="MFBD01000044">
    <property type="protein sequence ID" value="OGD87716.1"/>
    <property type="molecule type" value="Genomic_DNA"/>
</dbReference>
<feature type="domain" description="Resolvase/invertase-type recombinase catalytic" evidence="1">
    <location>
        <begin position="1"/>
        <end position="131"/>
    </location>
</feature>
<dbReference type="InterPro" id="IPR006119">
    <property type="entry name" value="Resolv_N"/>
</dbReference>
<dbReference type="STRING" id="1797714.A3D04_03395"/>
<dbReference type="SUPFAM" id="SSF53041">
    <property type="entry name" value="Resolvase-like"/>
    <property type="match status" value="1"/>
</dbReference>
<reference evidence="3 4" key="1">
    <citation type="journal article" date="2016" name="Nat. Commun.">
        <title>Thousands of microbial genomes shed light on interconnected biogeochemical processes in an aquifer system.</title>
        <authorList>
            <person name="Anantharaman K."/>
            <person name="Brown C.T."/>
            <person name="Hug L.A."/>
            <person name="Sharon I."/>
            <person name="Castelle C.J."/>
            <person name="Probst A.J."/>
            <person name="Thomas B.C."/>
            <person name="Singh A."/>
            <person name="Wilkins M.J."/>
            <person name="Karaoz U."/>
            <person name="Brodie E.L."/>
            <person name="Williams K.H."/>
            <person name="Hubbard S.S."/>
            <person name="Banfield J.F."/>
        </authorList>
    </citation>
    <scope>NUCLEOTIDE SEQUENCE [LARGE SCALE GENOMIC DNA]</scope>
</reference>
<protein>
    <recommendedName>
        <fullName evidence="5">Recombinase domain-containing protein</fullName>
    </recommendedName>
</protein>
<name>A0A1F5G763_9BACT</name>
<gene>
    <name evidence="3" type="ORF">A3D04_03395</name>
</gene>
<evidence type="ECO:0000259" key="1">
    <source>
        <dbReference type="PROSITE" id="PS51736"/>
    </source>
</evidence>
<dbReference type="InterPro" id="IPR038109">
    <property type="entry name" value="DNA_bind_recomb_sf"/>
</dbReference>
<dbReference type="PROSITE" id="PS51737">
    <property type="entry name" value="RECOMBINASE_DNA_BIND"/>
    <property type="match status" value="1"/>
</dbReference>
<dbReference type="PANTHER" id="PTHR30461">
    <property type="entry name" value="DNA-INVERTASE FROM LAMBDOID PROPHAGE"/>
    <property type="match status" value="1"/>
</dbReference>
<dbReference type="GO" id="GO:0003677">
    <property type="term" value="F:DNA binding"/>
    <property type="evidence" value="ECO:0007669"/>
    <property type="project" value="InterPro"/>
</dbReference>
<dbReference type="GO" id="GO:0000150">
    <property type="term" value="F:DNA strand exchange activity"/>
    <property type="evidence" value="ECO:0007669"/>
    <property type="project" value="InterPro"/>
</dbReference>
<feature type="domain" description="Recombinase" evidence="2">
    <location>
        <begin position="138"/>
        <end position="248"/>
    </location>
</feature>
<dbReference type="InterPro" id="IPR011109">
    <property type="entry name" value="DNA_bind_recombinase_dom"/>
</dbReference>
<proteinExistence type="predicted"/>
<dbReference type="Gene3D" id="3.40.50.1390">
    <property type="entry name" value="Resolvase, N-terminal catalytic domain"/>
    <property type="match status" value="1"/>
</dbReference>
<dbReference type="PANTHER" id="PTHR30461:SF23">
    <property type="entry name" value="DNA RECOMBINASE-RELATED"/>
    <property type="match status" value="1"/>
</dbReference>
<dbReference type="Pfam" id="PF00239">
    <property type="entry name" value="Resolvase"/>
    <property type="match status" value="1"/>
</dbReference>
<dbReference type="Proteomes" id="UP000177369">
    <property type="component" value="Unassembled WGS sequence"/>
</dbReference>
<dbReference type="PROSITE" id="PS51736">
    <property type="entry name" value="RECOMBINASES_3"/>
    <property type="match status" value="1"/>
</dbReference>
<evidence type="ECO:0008006" key="5">
    <source>
        <dbReference type="Google" id="ProtNLM"/>
    </source>
</evidence>
<accession>A0A1F5G763</accession>